<name>A0A4S2LQ98_OPIFE</name>
<dbReference type="AlphaFoldDB" id="A0A4S2LQ98"/>
<sequence>MAFSEDYKICWYLGIALILQPIRVSELSISSQAYVLRLTDDLCIQYIEKSPASKITTLPVMLHKTLYQHVDPFELNNLRSSHLEILVHEQSYLPCMRWTVPTISARTLWTELRFTRTKGNTQNMSVIHAPIILFVTVLGSEELTSHNAE</sequence>
<keyword evidence="2" id="KW-1185">Reference proteome</keyword>
<evidence type="ECO:0000313" key="1">
    <source>
        <dbReference type="EMBL" id="TGZ62887.1"/>
    </source>
</evidence>
<accession>A0A4S2LQ98</accession>
<organism evidence="1 2">
    <name type="scientific">Opisthorchis felineus</name>
    <dbReference type="NCBI Taxonomy" id="147828"/>
    <lineage>
        <taxon>Eukaryota</taxon>
        <taxon>Metazoa</taxon>
        <taxon>Spiralia</taxon>
        <taxon>Lophotrochozoa</taxon>
        <taxon>Platyhelminthes</taxon>
        <taxon>Trematoda</taxon>
        <taxon>Digenea</taxon>
        <taxon>Opisthorchiida</taxon>
        <taxon>Opisthorchiata</taxon>
        <taxon>Opisthorchiidae</taxon>
        <taxon>Opisthorchis</taxon>
    </lineage>
</organism>
<reference evidence="1 2" key="1">
    <citation type="journal article" date="2019" name="BMC Genomics">
        <title>New insights from Opisthorchis felineus genome: update on genomics of the epidemiologically important liver flukes.</title>
        <authorList>
            <person name="Ershov N.I."/>
            <person name="Mordvinov V.A."/>
            <person name="Prokhortchouk E.B."/>
            <person name="Pakharukova M.Y."/>
            <person name="Gunbin K.V."/>
            <person name="Ustyantsev K."/>
            <person name="Genaev M.A."/>
            <person name="Blinov A.G."/>
            <person name="Mazur A."/>
            <person name="Boulygina E."/>
            <person name="Tsygankova S."/>
            <person name="Khrameeva E."/>
            <person name="Chekanov N."/>
            <person name="Fan G."/>
            <person name="Xiao A."/>
            <person name="Zhang H."/>
            <person name="Xu X."/>
            <person name="Yang H."/>
            <person name="Solovyev V."/>
            <person name="Lee S.M."/>
            <person name="Liu X."/>
            <person name="Afonnikov D.A."/>
            <person name="Skryabin K.G."/>
        </authorList>
    </citation>
    <scope>NUCLEOTIDE SEQUENCE [LARGE SCALE GENOMIC DNA]</scope>
    <source>
        <strain evidence="1">AK-0245</strain>
        <tissue evidence="1">Whole organism</tissue>
    </source>
</reference>
<gene>
    <name evidence="1" type="ORF">CRM22_007201</name>
</gene>
<comment type="caution">
    <text evidence="1">The sequence shown here is derived from an EMBL/GenBank/DDBJ whole genome shotgun (WGS) entry which is preliminary data.</text>
</comment>
<dbReference type="EMBL" id="SJOL01007370">
    <property type="protein sequence ID" value="TGZ62887.1"/>
    <property type="molecule type" value="Genomic_DNA"/>
</dbReference>
<dbReference type="STRING" id="147828.A0A4S2LQ98"/>
<evidence type="ECO:0000313" key="2">
    <source>
        <dbReference type="Proteomes" id="UP000308267"/>
    </source>
</evidence>
<proteinExistence type="predicted"/>
<protein>
    <submittedName>
        <fullName evidence="1">Uncharacterized protein</fullName>
    </submittedName>
</protein>
<dbReference type="Proteomes" id="UP000308267">
    <property type="component" value="Unassembled WGS sequence"/>
</dbReference>